<dbReference type="RefSeq" id="WP_002690503.1">
    <property type="nucleotide sequence ID" value="NZ_JH600070.1"/>
</dbReference>
<dbReference type="AlphaFoldDB" id="I3CID3"/>
<organism evidence="1 2">
    <name type="scientific">Beggiatoa alba B18LD</name>
    <dbReference type="NCBI Taxonomy" id="395493"/>
    <lineage>
        <taxon>Bacteria</taxon>
        <taxon>Pseudomonadati</taxon>
        <taxon>Pseudomonadota</taxon>
        <taxon>Gammaproteobacteria</taxon>
        <taxon>Thiotrichales</taxon>
        <taxon>Thiotrichaceae</taxon>
        <taxon>Beggiatoa</taxon>
    </lineage>
</organism>
<keyword evidence="2" id="KW-1185">Reference proteome</keyword>
<evidence type="ECO:0000313" key="1">
    <source>
        <dbReference type="EMBL" id="EIJ43376.1"/>
    </source>
</evidence>
<protein>
    <submittedName>
        <fullName evidence="1">Uncharacterized protein</fullName>
    </submittedName>
</protein>
<dbReference type="HOGENOM" id="CLU_2803796_0_0_6"/>
<sequence length="67" mass="7780">MKILACLVSDVDNNMIAPFLEYMILYNKLDGETKEQEKQRTKQVAQIQDTIKFLWEHNGAMNLPPLV</sequence>
<evidence type="ECO:0000313" key="2">
    <source>
        <dbReference type="Proteomes" id="UP000005744"/>
    </source>
</evidence>
<accession>I3CID3</accession>
<gene>
    <name evidence="1" type="ORF">BegalDRAFT_2533</name>
</gene>
<name>I3CID3_9GAMM</name>
<dbReference type="EMBL" id="JH600070">
    <property type="protein sequence ID" value="EIJ43376.1"/>
    <property type="molecule type" value="Genomic_DNA"/>
</dbReference>
<reference evidence="1 2" key="1">
    <citation type="submission" date="2011-11" db="EMBL/GenBank/DDBJ databases">
        <title>Improved High-Quality Draft sequence of Beggiatoa alba B18lD.</title>
        <authorList>
            <consortium name="US DOE Joint Genome Institute"/>
            <person name="Lucas S."/>
            <person name="Han J."/>
            <person name="Lapidus A."/>
            <person name="Cheng J.-F."/>
            <person name="Goodwin L."/>
            <person name="Pitluck S."/>
            <person name="Peters L."/>
            <person name="Mikhailova N."/>
            <person name="Held B."/>
            <person name="Detter J.C."/>
            <person name="Han C."/>
            <person name="Tapia R."/>
            <person name="Land M."/>
            <person name="Hauser L."/>
            <person name="Kyrpides N."/>
            <person name="Ivanova N."/>
            <person name="Pagani I."/>
            <person name="Samuel K."/>
            <person name="Teske A."/>
            <person name="Mueller J."/>
            <person name="Woyke T."/>
        </authorList>
    </citation>
    <scope>NUCLEOTIDE SEQUENCE [LARGE SCALE GENOMIC DNA]</scope>
    <source>
        <strain evidence="1 2">B18LD</strain>
    </source>
</reference>
<dbReference type="Proteomes" id="UP000005744">
    <property type="component" value="Unassembled WGS sequence"/>
</dbReference>
<proteinExistence type="predicted"/>